<dbReference type="InterPro" id="IPR036388">
    <property type="entry name" value="WH-like_DNA-bd_sf"/>
</dbReference>
<dbReference type="SMART" id="SM00345">
    <property type="entry name" value="HTH_GNTR"/>
    <property type="match status" value="1"/>
</dbReference>
<dbReference type="PANTHER" id="PTHR43537:SF20">
    <property type="entry name" value="HTH-TYPE TRANSCRIPTIONAL REPRESSOR GLAR"/>
    <property type="match status" value="1"/>
</dbReference>
<feature type="domain" description="HTH gntR-type" evidence="4">
    <location>
        <begin position="18"/>
        <end position="85"/>
    </location>
</feature>
<dbReference type="SMART" id="SM00895">
    <property type="entry name" value="FCD"/>
    <property type="match status" value="1"/>
</dbReference>
<protein>
    <submittedName>
        <fullName evidence="5">FCD domain-containing protein</fullName>
    </submittedName>
</protein>
<keyword evidence="6" id="KW-1185">Reference proteome</keyword>
<proteinExistence type="predicted"/>
<dbReference type="SUPFAM" id="SSF48008">
    <property type="entry name" value="GntR ligand-binding domain-like"/>
    <property type="match status" value="1"/>
</dbReference>
<dbReference type="PANTHER" id="PTHR43537">
    <property type="entry name" value="TRANSCRIPTIONAL REGULATOR, GNTR FAMILY"/>
    <property type="match status" value="1"/>
</dbReference>
<sequence>MSPSLVTPEPNAIASPPRSLIEAAYQRMRRDIIAGHLSAGQKLRVEHLKSRYGVGAGTLREAMALLVADALVESESQRGFSVAPISLEDLADLTRIRVLLEGEALRESIAAGTDDWEAGVVSTFHKLTLAEQRLRADPAGAFEGWEFCNRQFHEALVAACRSRRLLRSREVLYQQAERYRRLSTLKAPPSDDLHEEHKTIFDAVMARDADRASALLATHINRALLVIRNGQLIE</sequence>
<evidence type="ECO:0000313" key="6">
    <source>
        <dbReference type="Proteomes" id="UP000613011"/>
    </source>
</evidence>
<keyword evidence="3" id="KW-0804">Transcription</keyword>
<keyword evidence="2" id="KW-0238">DNA-binding</keyword>
<dbReference type="GO" id="GO:0003700">
    <property type="term" value="F:DNA-binding transcription factor activity"/>
    <property type="evidence" value="ECO:0007669"/>
    <property type="project" value="InterPro"/>
</dbReference>
<dbReference type="AlphaFoldDB" id="A0A936ZLK5"/>
<dbReference type="Proteomes" id="UP000613011">
    <property type="component" value="Unassembled WGS sequence"/>
</dbReference>
<dbReference type="Pfam" id="PF07729">
    <property type="entry name" value="FCD"/>
    <property type="match status" value="1"/>
</dbReference>
<dbReference type="InterPro" id="IPR011711">
    <property type="entry name" value="GntR_C"/>
</dbReference>
<gene>
    <name evidence="5" type="ORF">JI739_18925</name>
</gene>
<evidence type="ECO:0000256" key="1">
    <source>
        <dbReference type="ARBA" id="ARBA00023015"/>
    </source>
</evidence>
<dbReference type="PROSITE" id="PS50949">
    <property type="entry name" value="HTH_GNTR"/>
    <property type="match status" value="1"/>
</dbReference>
<reference evidence="5" key="1">
    <citation type="submission" date="2021-01" db="EMBL/GenBank/DDBJ databases">
        <title>Ramlibacter sp. strain AW1 16S ribosomal RNA gene Genome sequencing and assembly.</title>
        <authorList>
            <person name="Kang M."/>
        </authorList>
    </citation>
    <scope>NUCLEOTIDE SEQUENCE</scope>
    <source>
        <strain evidence="5">AW1</strain>
    </source>
</reference>
<dbReference type="EMBL" id="JAEQNA010000008">
    <property type="protein sequence ID" value="MBL0422428.1"/>
    <property type="molecule type" value="Genomic_DNA"/>
</dbReference>
<evidence type="ECO:0000259" key="4">
    <source>
        <dbReference type="PROSITE" id="PS50949"/>
    </source>
</evidence>
<dbReference type="InterPro" id="IPR000524">
    <property type="entry name" value="Tscrpt_reg_HTH_GntR"/>
</dbReference>
<evidence type="ECO:0000313" key="5">
    <source>
        <dbReference type="EMBL" id="MBL0422428.1"/>
    </source>
</evidence>
<evidence type="ECO:0000256" key="2">
    <source>
        <dbReference type="ARBA" id="ARBA00023125"/>
    </source>
</evidence>
<keyword evidence="1" id="KW-0805">Transcription regulation</keyword>
<organism evidence="5 6">
    <name type="scientific">Ramlibacter aurantiacus</name>
    <dbReference type="NCBI Taxonomy" id="2801330"/>
    <lineage>
        <taxon>Bacteria</taxon>
        <taxon>Pseudomonadati</taxon>
        <taxon>Pseudomonadota</taxon>
        <taxon>Betaproteobacteria</taxon>
        <taxon>Burkholderiales</taxon>
        <taxon>Comamonadaceae</taxon>
        <taxon>Ramlibacter</taxon>
    </lineage>
</organism>
<dbReference type="RefSeq" id="WP_201685509.1">
    <property type="nucleotide sequence ID" value="NZ_JAEQNA010000008.1"/>
</dbReference>
<evidence type="ECO:0000256" key="3">
    <source>
        <dbReference type="ARBA" id="ARBA00023163"/>
    </source>
</evidence>
<dbReference type="InterPro" id="IPR036390">
    <property type="entry name" value="WH_DNA-bd_sf"/>
</dbReference>
<dbReference type="Gene3D" id="1.20.120.530">
    <property type="entry name" value="GntR ligand-binding domain-like"/>
    <property type="match status" value="1"/>
</dbReference>
<dbReference type="InterPro" id="IPR008920">
    <property type="entry name" value="TF_FadR/GntR_C"/>
</dbReference>
<accession>A0A936ZLK5</accession>
<dbReference type="Gene3D" id="1.10.10.10">
    <property type="entry name" value="Winged helix-like DNA-binding domain superfamily/Winged helix DNA-binding domain"/>
    <property type="match status" value="1"/>
</dbReference>
<comment type="caution">
    <text evidence="5">The sequence shown here is derived from an EMBL/GenBank/DDBJ whole genome shotgun (WGS) entry which is preliminary data.</text>
</comment>
<dbReference type="GO" id="GO:0003677">
    <property type="term" value="F:DNA binding"/>
    <property type="evidence" value="ECO:0007669"/>
    <property type="project" value="UniProtKB-KW"/>
</dbReference>
<dbReference type="SUPFAM" id="SSF46785">
    <property type="entry name" value="Winged helix' DNA-binding domain"/>
    <property type="match status" value="1"/>
</dbReference>
<name>A0A936ZLK5_9BURK</name>
<dbReference type="Pfam" id="PF00392">
    <property type="entry name" value="GntR"/>
    <property type="match status" value="1"/>
</dbReference>